<evidence type="ECO:0000256" key="4">
    <source>
        <dbReference type="ARBA" id="ARBA00022833"/>
    </source>
</evidence>
<evidence type="ECO:0000256" key="2">
    <source>
        <dbReference type="ARBA" id="ARBA00022723"/>
    </source>
</evidence>
<dbReference type="Gene3D" id="3.40.390.10">
    <property type="entry name" value="Collagenase (Catalytic Domain)"/>
    <property type="match status" value="1"/>
</dbReference>
<feature type="domain" description="Peptidase M12B" evidence="9">
    <location>
        <begin position="208"/>
        <end position="420"/>
    </location>
</feature>
<dbReference type="GeneID" id="106062928"/>
<dbReference type="Gene3D" id="3.40.1620.60">
    <property type="match status" value="1"/>
</dbReference>
<dbReference type="Pfam" id="PF13688">
    <property type="entry name" value="Reprolysin_5"/>
    <property type="match status" value="1"/>
</dbReference>
<dbReference type="OMA" id="WGYSCKS"/>
<comment type="caution">
    <text evidence="8">Lacks conserved residue(s) required for the propagation of feature annotation.</text>
</comment>
<feature type="binding site" evidence="8">
    <location>
        <position position="369"/>
    </location>
    <ligand>
        <name>Zn(2+)</name>
        <dbReference type="ChEBI" id="CHEBI:29105"/>
        <note>catalytic</note>
    </ligand>
</feature>
<keyword evidence="10" id="KW-1185">Reference proteome</keyword>
<dbReference type="GO" id="GO:0006509">
    <property type="term" value="P:membrane protein ectodomain proteolysis"/>
    <property type="evidence" value="ECO:0007669"/>
    <property type="project" value="TreeGrafter"/>
</dbReference>
<organism evidence="10 11">
    <name type="scientific">Biomphalaria glabrata</name>
    <name type="common">Bloodfluke planorb</name>
    <name type="synonym">Freshwater snail</name>
    <dbReference type="NCBI Taxonomy" id="6526"/>
    <lineage>
        <taxon>Eukaryota</taxon>
        <taxon>Metazoa</taxon>
        <taxon>Spiralia</taxon>
        <taxon>Lophotrochozoa</taxon>
        <taxon>Mollusca</taxon>
        <taxon>Gastropoda</taxon>
        <taxon>Heterobranchia</taxon>
        <taxon>Euthyneura</taxon>
        <taxon>Panpulmonata</taxon>
        <taxon>Hygrophila</taxon>
        <taxon>Lymnaeoidea</taxon>
        <taxon>Planorbidae</taxon>
        <taxon>Biomphalaria</taxon>
    </lineage>
</organism>
<evidence type="ECO:0000256" key="6">
    <source>
        <dbReference type="ARBA" id="ARBA00023157"/>
    </source>
</evidence>
<gene>
    <name evidence="11" type="primary">LOC106062928</name>
</gene>
<dbReference type="RefSeq" id="XP_055901038.1">
    <property type="nucleotide sequence ID" value="XM_056045063.1"/>
</dbReference>
<dbReference type="Pfam" id="PF17771">
    <property type="entry name" value="ADAMTS_CR_2"/>
    <property type="match status" value="1"/>
</dbReference>
<dbReference type="AlphaFoldDB" id="A0A9W3BNS6"/>
<keyword evidence="5" id="KW-0482">Metalloprotease</keyword>
<keyword evidence="3" id="KW-0378">Hydrolase</keyword>
<keyword evidence="1" id="KW-0645">Protease</keyword>
<evidence type="ECO:0000256" key="8">
    <source>
        <dbReference type="PROSITE-ProRule" id="PRU00276"/>
    </source>
</evidence>
<dbReference type="PROSITE" id="PS50215">
    <property type="entry name" value="ADAM_MEPRO"/>
    <property type="match status" value="1"/>
</dbReference>
<evidence type="ECO:0000256" key="1">
    <source>
        <dbReference type="ARBA" id="ARBA00022670"/>
    </source>
</evidence>
<evidence type="ECO:0000256" key="7">
    <source>
        <dbReference type="ARBA" id="ARBA00023180"/>
    </source>
</evidence>
<name>A0A9W3BNS6_BIOGL</name>
<keyword evidence="4 8" id="KW-0862">Zinc</keyword>
<keyword evidence="6" id="KW-1015">Disulfide bond</keyword>
<sequence length="715" mass="80124">MNLKRVQEIINLKFPLLLLCFLDFAISFQVQLKINPSDIIDKRMPSVINVTLTSDTNTSTELELSRVEHINSNLPIYTIEGEQITKHNVEEDEFVAFYQDTNHQAVIHLVRQNVTDAPDDFIIKRGEYVDNNIRYSIQPNTRVKREANQLDSTDQSYEVKPVLTPLATMTDYVLPPQSAYARTVQYTSRRSNDSRTLDRRKRQSVSTYYIDITAFVEFNNYKIFLNQASNDEVVALKKVQEYYAFIFTGMDLVYQNFEASNIRLRIKLTKIIIFKNTTSFQLTYMSTDISRVDTDAVLTSLKTFLASSSGRDLSFPYDHAMLFVGADLWKSNIDILGLAWLDTICLTDGYSSSVIEDYGYYSSYLTAAHELGHSLSANHDGDGNACSYSDHFLMASSRSATNETTKRNPWMFSDCTKSYFTSCINTLLDTTSGRTCLSNTLSVVGDIPDVSSRLLGQEIPADKQCQMRYGTGSSDCKVRKTWAEICQLLYCLDPSTSTKCYGVIALSGTSCGSNLVCYQGDCVNNTVTDIWTNCTASMCLDTLSSTHCPQTCNYSTFSTASTSTFSPSETTSTKTSVVLTASTTYASTVKISSKASTLTYTTSNSSEYVFQTTAAVCYDNTSFTYYGLHCQGLMRRSENLCYNEIIETSCCESCSLRATSIAGCEYGDRDTNFCRSITPCRGNTYQCCLTCNIAYTSDVHSILLIFIYLTQQIIV</sequence>
<evidence type="ECO:0000256" key="3">
    <source>
        <dbReference type="ARBA" id="ARBA00022801"/>
    </source>
</evidence>
<evidence type="ECO:0000313" key="11">
    <source>
        <dbReference type="RefSeq" id="XP_055901038.1"/>
    </source>
</evidence>
<keyword evidence="7" id="KW-0325">Glycoprotein</keyword>
<dbReference type="SUPFAM" id="SSF55486">
    <property type="entry name" value="Metalloproteases ('zincins'), catalytic domain"/>
    <property type="match status" value="1"/>
</dbReference>
<accession>A0A9W3BNS6</accession>
<dbReference type="GO" id="GO:0046872">
    <property type="term" value="F:metal ion binding"/>
    <property type="evidence" value="ECO:0007669"/>
    <property type="project" value="UniProtKB-KW"/>
</dbReference>
<feature type="active site" evidence="8">
    <location>
        <position position="370"/>
    </location>
</feature>
<dbReference type="PANTHER" id="PTHR11905:SF159">
    <property type="entry name" value="ADAM METALLOPROTEASE"/>
    <property type="match status" value="1"/>
</dbReference>
<evidence type="ECO:0000313" key="10">
    <source>
        <dbReference type="Proteomes" id="UP001165740"/>
    </source>
</evidence>
<evidence type="ECO:0000259" key="9">
    <source>
        <dbReference type="PROSITE" id="PS50215"/>
    </source>
</evidence>
<evidence type="ECO:0000256" key="5">
    <source>
        <dbReference type="ARBA" id="ARBA00023049"/>
    </source>
</evidence>
<dbReference type="Proteomes" id="UP001165740">
    <property type="component" value="Chromosome 10"/>
</dbReference>
<reference evidence="11" key="1">
    <citation type="submission" date="2025-08" db="UniProtKB">
        <authorList>
            <consortium name="RefSeq"/>
        </authorList>
    </citation>
    <scope>IDENTIFICATION</scope>
</reference>
<feature type="binding site" evidence="8">
    <location>
        <position position="373"/>
    </location>
    <ligand>
        <name>Zn(2+)</name>
        <dbReference type="ChEBI" id="CHEBI:29105"/>
        <note>catalytic</note>
    </ligand>
</feature>
<dbReference type="InterPro" id="IPR024079">
    <property type="entry name" value="MetalloPept_cat_dom_sf"/>
</dbReference>
<dbReference type="GO" id="GO:0004222">
    <property type="term" value="F:metalloendopeptidase activity"/>
    <property type="evidence" value="ECO:0007669"/>
    <property type="project" value="InterPro"/>
</dbReference>
<dbReference type="OrthoDB" id="6134861at2759"/>
<feature type="binding site" evidence="8">
    <location>
        <position position="379"/>
    </location>
    <ligand>
        <name>Zn(2+)</name>
        <dbReference type="ChEBI" id="CHEBI:29105"/>
        <note>catalytic</note>
    </ligand>
</feature>
<protein>
    <submittedName>
        <fullName evidence="11">Uncharacterized protein LOC106062928 isoform X1</fullName>
    </submittedName>
</protein>
<keyword evidence="2 8" id="KW-0479">Metal-binding</keyword>
<proteinExistence type="predicted"/>
<dbReference type="InterPro" id="IPR001590">
    <property type="entry name" value="Peptidase_M12B"/>
</dbReference>
<dbReference type="InterPro" id="IPR041645">
    <property type="entry name" value="ADAMTS_CR_2"/>
</dbReference>
<dbReference type="PANTHER" id="PTHR11905">
    <property type="entry name" value="ADAM A DISINTEGRIN AND METALLOPROTEASE DOMAIN"/>
    <property type="match status" value="1"/>
</dbReference>